<dbReference type="InterPro" id="IPR013785">
    <property type="entry name" value="Aldolase_TIM"/>
</dbReference>
<comment type="caution">
    <text evidence="3">The sequence shown here is derived from an EMBL/GenBank/DDBJ whole genome shotgun (WGS) entry which is preliminary data.</text>
</comment>
<keyword evidence="2" id="KW-0413">Isomerase</keyword>
<dbReference type="AlphaFoldDB" id="A0A3E3E135"/>
<dbReference type="RefSeq" id="WP_007050139.1">
    <property type="nucleotide sequence ID" value="NZ_CABKNJ010000001.1"/>
</dbReference>
<evidence type="ECO:0000256" key="2">
    <source>
        <dbReference type="ARBA" id="ARBA00023235"/>
    </source>
</evidence>
<sequence>MIISPSIASGDALNLQKETEFVDKHFSNIHMDIQDGVYAKITFGMKTLEQVCSITTSKVSVHLQVMDPLKYLKPISKMDNIDIVHIHINHLKDPKRVISAYKKAGIKTGIGLSNYDLDSNTNKYFELVDSVLVLTACYGDPLQEYSIKMENYVKDIIDNTSLEMWVDGGIDLDRLTHLKEIGVDAVVLGRAVFGDKYAAKMIFEK</sequence>
<name>A0A3E3E135_9FIRM</name>
<reference evidence="3 4" key="1">
    <citation type="submission" date="2018-08" db="EMBL/GenBank/DDBJ databases">
        <title>A genome reference for cultivated species of the human gut microbiota.</title>
        <authorList>
            <person name="Zou Y."/>
            <person name="Xue W."/>
            <person name="Luo G."/>
        </authorList>
    </citation>
    <scope>NUCLEOTIDE SEQUENCE [LARGE SCALE GENOMIC DNA]</scope>
    <source>
        <strain evidence="3 4">AM25-6</strain>
    </source>
</reference>
<dbReference type="GO" id="GO:0005975">
    <property type="term" value="P:carbohydrate metabolic process"/>
    <property type="evidence" value="ECO:0007669"/>
    <property type="project" value="InterPro"/>
</dbReference>
<dbReference type="SUPFAM" id="SSF51366">
    <property type="entry name" value="Ribulose-phoshate binding barrel"/>
    <property type="match status" value="1"/>
</dbReference>
<keyword evidence="1" id="KW-0479">Metal-binding</keyword>
<evidence type="ECO:0000313" key="4">
    <source>
        <dbReference type="Proteomes" id="UP000261212"/>
    </source>
</evidence>
<dbReference type="GO" id="GO:0016857">
    <property type="term" value="F:racemase and epimerase activity, acting on carbohydrates and derivatives"/>
    <property type="evidence" value="ECO:0007669"/>
    <property type="project" value="InterPro"/>
</dbReference>
<dbReference type="GeneID" id="98000460"/>
<gene>
    <name evidence="3" type="ORF">DW687_02730</name>
</gene>
<dbReference type="Proteomes" id="UP000261212">
    <property type="component" value="Unassembled WGS sequence"/>
</dbReference>
<proteinExistence type="predicted"/>
<evidence type="ECO:0000256" key="1">
    <source>
        <dbReference type="ARBA" id="ARBA00022723"/>
    </source>
</evidence>
<dbReference type="GO" id="GO:0046872">
    <property type="term" value="F:metal ion binding"/>
    <property type="evidence" value="ECO:0007669"/>
    <property type="project" value="UniProtKB-KW"/>
</dbReference>
<dbReference type="Gene3D" id="3.20.20.70">
    <property type="entry name" value="Aldolase class I"/>
    <property type="match status" value="1"/>
</dbReference>
<evidence type="ECO:0008006" key="5">
    <source>
        <dbReference type="Google" id="ProtNLM"/>
    </source>
</evidence>
<evidence type="ECO:0000313" key="3">
    <source>
        <dbReference type="EMBL" id="RGD75257.1"/>
    </source>
</evidence>
<dbReference type="PANTHER" id="PTHR11749">
    <property type="entry name" value="RIBULOSE-5-PHOSPHATE-3-EPIMERASE"/>
    <property type="match status" value="1"/>
</dbReference>
<organism evidence="3 4">
    <name type="scientific">Anaerofustis stercorihominis</name>
    <dbReference type="NCBI Taxonomy" id="214853"/>
    <lineage>
        <taxon>Bacteria</taxon>
        <taxon>Bacillati</taxon>
        <taxon>Bacillota</taxon>
        <taxon>Clostridia</taxon>
        <taxon>Eubacteriales</taxon>
        <taxon>Eubacteriaceae</taxon>
        <taxon>Anaerofustis</taxon>
    </lineage>
</organism>
<protein>
    <recommendedName>
        <fullName evidence="5">Ribulose-phosphate 3-epimerase</fullName>
    </recommendedName>
</protein>
<dbReference type="EMBL" id="QUSM01000002">
    <property type="protein sequence ID" value="RGD75257.1"/>
    <property type="molecule type" value="Genomic_DNA"/>
</dbReference>
<dbReference type="Pfam" id="PF00834">
    <property type="entry name" value="Ribul_P_3_epim"/>
    <property type="match status" value="1"/>
</dbReference>
<accession>A0A3E3E135</accession>
<dbReference type="InterPro" id="IPR000056">
    <property type="entry name" value="Ribul_P_3_epim-like"/>
</dbReference>
<dbReference type="InterPro" id="IPR011060">
    <property type="entry name" value="RibuloseP-bd_barrel"/>
</dbReference>